<comment type="cofactor">
    <cofactor evidence="1 6">
        <name>FAD</name>
        <dbReference type="ChEBI" id="CHEBI:57692"/>
    </cofactor>
</comment>
<dbReference type="Gene3D" id="2.40.110.10">
    <property type="entry name" value="Butyryl-CoA Dehydrogenase, subunit A, domain 2"/>
    <property type="match status" value="1"/>
</dbReference>
<dbReference type="Proteomes" id="UP000253792">
    <property type="component" value="Unassembled WGS sequence"/>
</dbReference>
<dbReference type="FunFam" id="1.20.140.10:FF:000001">
    <property type="entry name" value="Acyl-CoA dehydrogenase"/>
    <property type="match status" value="1"/>
</dbReference>
<evidence type="ECO:0000313" key="10">
    <source>
        <dbReference type="EMBL" id="RDB54399.1"/>
    </source>
</evidence>
<keyword evidence="11" id="KW-1185">Reference proteome</keyword>
<dbReference type="InterPro" id="IPR006091">
    <property type="entry name" value="Acyl-CoA_Oxase/DH_mid-dom"/>
</dbReference>
<evidence type="ECO:0000259" key="9">
    <source>
        <dbReference type="Pfam" id="PF02771"/>
    </source>
</evidence>
<dbReference type="OrthoDB" id="3176804at2"/>
<organism evidence="10 11">
    <name type="scientific">Senegalimassilia anaerobia</name>
    <dbReference type="NCBI Taxonomy" id="1473216"/>
    <lineage>
        <taxon>Bacteria</taxon>
        <taxon>Bacillati</taxon>
        <taxon>Actinomycetota</taxon>
        <taxon>Coriobacteriia</taxon>
        <taxon>Coriobacteriales</taxon>
        <taxon>Coriobacteriaceae</taxon>
        <taxon>Senegalimassilia</taxon>
    </lineage>
</organism>
<dbReference type="Pfam" id="PF02771">
    <property type="entry name" value="Acyl-CoA_dh_N"/>
    <property type="match status" value="1"/>
</dbReference>
<dbReference type="InterPro" id="IPR046373">
    <property type="entry name" value="Acyl-CoA_Oxase/DH_mid-dom_sf"/>
</dbReference>
<keyword evidence="5 6" id="KW-0560">Oxidoreductase</keyword>
<dbReference type="Gene3D" id="1.20.140.10">
    <property type="entry name" value="Butyryl-CoA Dehydrogenase, subunit A, domain 3"/>
    <property type="match status" value="1"/>
</dbReference>
<dbReference type="GO" id="GO:0050660">
    <property type="term" value="F:flavin adenine dinucleotide binding"/>
    <property type="evidence" value="ECO:0007669"/>
    <property type="project" value="InterPro"/>
</dbReference>
<evidence type="ECO:0000259" key="7">
    <source>
        <dbReference type="Pfam" id="PF00441"/>
    </source>
</evidence>
<dbReference type="InterPro" id="IPR036250">
    <property type="entry name" value="AcylCo_DH-like_C"/>
</dbReference>
<name>A0A369L6B6_9ACTN</name>
<dbReference type="Pfam" id="PF02770">
    <property type="entry name" value="Acyl-CoA_dh_M"/>
    <property type="match status" value="1"/>
</dbReference>
<evidence type="ECO:0000313" key="11">
    <source>
        <dbReference type="Proteomes" id="UP000253792"/>
    </source>
</evidence>
<dbReference type="PROSITE" id="PS00072">
    <property type="entry name" value="ACYL_COA_DH_1"/>
    <property type="match status" value="1"/>
</dbReference>
<reference evidence="10 11" key="1">
    <citation type="journal article" date="2018" name="Elife">
        <title>Discovery and characterization of a prevalent human gut bacterial enzyme sufficient for the inactivation of a family of plant toxins.</title>
        <authorList>
            <person name="Koppel N."/>
            <person name="Bisanz J.E."/>
            <person name="Pandelia M.E."/>
            <person name="Turnbaugh P.J."/>
            <person name="Balskus E.P."/>
        </authorList>
    </citation>
    <scope>NUCLEOTIDE SEQUENCE [LARGE SCALE GENOMIC DNA]</scope>
    <source>
        <strain evidence="11">anaerobia AP69FAA</strain>
    </source>
</reference>
<protein>
    <submittedName>
        <fullName evidence="10">Acyl-CoA dehydrogenase</fullName>
    </submittedName>
</protein>
<feature type="domain" description="Acyl-CoA dehydrogenase/oxidase C-terminal" evidence="7">
    <location>
        <begin position="232"/>
        <end position="375"/>
    </location>
</feature>
<dbReference type="PANTHER" id="PTHR43884:SF12">
    <property type="entry name" value="ISOVALERYL-COA DEHYDROGENASE, MITOCHONDRIAL-RELATED"/>
    <property type="match status" value="1"/>
</dbReference>
<dbReference type="AlphaFoldDB" id="A0A369L6B6"/>
<dbReference type="Gene3D" id="1.10.540.10">
    <property type="entry name" value="Acyl-CoA dehydrogenase/oxidase, N-terminal domain"/>
    <property type="match status" value="1"/>
</dbReference>
<dbReference type="InterPro" id="IPR009075">
    <property type="entry name" value="AcylCo_DH/oxidase_C"/>
</dbReference>
<dbReference type="SUPFAM" id="SSF56645">
    <property type="entry name" value="Acyl-CoA dehydrogenase NM domain-like"/>
    <property type="match status" value="1"/>
</dbReference>
<evidence type="ECO:0000256" key="5">
    <source>
        <dbReference type="ARBA" id="ARBA00023002"/>
    </source>
</evidence>
<feature type="domain" description="Acyl-CoA dehydrogenase/oxidase N-terminal" evidence="9">
    <location>
        <begin position="7"/>
        <end position="106"/>
    </location>
</feature>
<comment type="caution">
    <text evidence="10">The sequence shown here is derived from an EMBL/GenBank/DDBJ whole genome shotgun (WGS) entry which is preliminary data.</text>
</comment>
<dbReference type="GO" id="GO:0003995">
    <property type="term" value="F:acyl-CoA dehydrogenase activity"/>
    <property type="evidence" value="ECO:0007669"/>
    <property type="project" value="InterPro"/>
</dbReference>
<dbReference type="CDD" id="cd00567">
    <property type="entry name" value="ACAD"/>
    <property type="match status" value="1"/>
</dbReference>
<dbReference type="STRING" id="1034345.GCA_000236865_00290"/>
<proteinExistence type="inferred from homology"/>
<dbReference type="Pfam" id="PF00441">
    <property type="entry name" value="Acyl-CoA_dh_1"/>
    <property type="match status" value="1"/>
</dbReference>
<evidence type="ECO:0000256" key="6">
    <source>
        <dbReference type="RuleBase" id="RU362125"/>
    </source>
</evidence>
<comment type="similarity">
    <text evidence="2 6">Belongs to the acyl-CoA dehydrogenase family.</text>
</comment>
<evidence type="ECO:0000256" key="4">
    <source>
        <dbReference type="ARBA" id="ARBA00022827"/>
    </source>
</evidence>
<evidence type="ECO:0000256" key="2">
    <source>
        <dbReference type="ARBA" id="ARBA00009347"/>
    </source>
</evidence>
<dbReference type="InterPro" id="IPR013786">
    <property type="entry name" value="AcylCoA_DH/ox_N"/>
</dbReference>
<sequence length="389" mass="43412">MDFRLSEADRVLIEHVREFGAKYFNQDTVAQWRSDMGLPDEVVRDFVNLDFNGFGVIHRRDHVRYDMLAQVLVLEELSRISGTTLPFQNDFLQLQILEAFASPAQTDPIRMEYQHTGRLAFAFAVSEPSAGSDTMSMSTHVRTVDGQLTMNGEKLFVNNGEYAPALLVAAIDEDAPKSGGHAALSMWMIPCSTPGITAVPEDKIGQEMLPFAHIQFDNVRLDEGWRLSGPARGFSQLLAFFEYGRVFACATALGLAQAAMDDAVKWAGERKAFGKSVSEFQQVQEMLTDMEVKLANMRHMVYKAAWEFDHGCHERLTVALMKRYVPRAATEVASDAMQILGGRGYTTHERISSIWQDCRGFQIAEGTDQIMVYIAAPLIMAKYASGIDA</sequence>
<dbReference type="InterPro" id="IPR037069">
    <property type="entry name" value="AcylCoA_DH/ox_N_sf"/>
</dbReference>
<dbReference type="SUPFAM" id="SSF47203">
    <property type="entry name" value="Acyl-CoA dehydrogenase C-terminal domain-like"/>
    <property type="match status" value="1"/>
</dbReference>
<dbReference type="RefSeq" id="WP_114621233.1">
    <property type="nucleotide sequence ID" value="NZ_PPTP01000010.1"/>
</dbReference>
<dbReference type="PANTHER" id="PTHR43884">
    <property type="entry name" value="ACYL-COA DEHYDROGENASE"/>
    <property type="match status" value="1"/>
</dbReference>
<dbReference type="InterPro" id="IPR006089">
    <property type="entry name" value="Acyl-CoA_DH_CS"/>
</dbReference>
<dbReference type="EMBL" id="PPTP01000010">
    <property type="protein sequence ID" value="RDB54399.1"/>
    <property type="molecule type" value="Genomic_DNA"/>
</dbReference>
<accession>A0A369L6B6</accession>
<evidence type="ECO:0000256" key="1">
    <source>
        <dbReference type="ARBA" id="ARBA00001974"/>
    </source>
</evidence>
<evidence type="ECO:0000256" key="3">
    <source>
        <dbReference type="ARBA" id="ARBA00022630"/>
    </source>
</evidence>
<feature type="domain" description="Acyl-CoA oxidase/dehydrogenase middle" evidence="8">
    <location>
        <begin position="122"/>
        <end position="219"/>
    </location>
</feature>
<dbReference type="InterPro" id="IPR009100">
    <property type="entry name" value="AcylCoA_DH/oxidase_NM_dom_sf"/>
</dbReference>
<evidence type="ECO:0000259" key="8">
    <source>
        <dbReference type="Pfam" id="PF02770"/>
    </source>
</evidence>
<keyword evidence="4 6" id="KW-0274">FAD</keyword>
<keyword evidence="3 6" id="KW-0285">Flavoprotein</keyword>
<gene>
    <name evidence="10" type="ORF">C1880_09340</name>
</gene>